<feature type="compositionally biased region" description="Low complexity" evidence="10">
    <location>
        <begin position="94"/>
        <end position="105"/>
    </location>
</feature>
<evidence type="ECO:0000256" key="10">
    <source>
        <dbReference type="SAM" id="MobiDB-lite"/>
    </source>
</evidence>
<evidence type="ECO:0000256" key="7">
    <source>
        <dbReference type="ARBA" id="ARBA00023163"/>
    </source>
</evidence>
<dbReference type="FunFam" id="3.30.160.60:FF:004084">
    <property type="match status" value="1"/>
</dbReference>
<dbReference type="FunFam" id="3.30.160.60:FF:000446">
    <property type="entry name" value="Zinc finger protein"/>
    <property type="match status" value="1"/>
</dbReference>
<dbReference type="FunFam" id="3.30.160.60:FF:000624">
    <property type="entry name" value="zinc finger protein 697"/>
    <property type="match status" value="1"/>
</dbReference>
<feature type="region of interest" description="Disordered" evidence="10">
    <location>
        <begin position="70"/>
        <end position="112"/>
    </location>
</feature>
<evidence type="ECO:0000256" key="4">
    <source>
        <dbReference type="ARBA" id="ARBA00022771"/>
    </source>
</evidence>
<dbReference type="GO" id="GO:0005654">
    <property type="term" value="C:nucleoplasm"/>
    <property type="evidence" value="ECO:0007669"/>
    <property type="project" value="TreeGrafter"/>
</dbReference>
<evidence type="ECO:0000256" key="3">
    <source>
        <dbReference type="ARBA" id="ARBA00022737"/>
    </source>
</evidence>
<dbReference type="FunFam" id="3.30.160.60:FF:001498">
    <property type="entry name" value="Zinc finger protein 404"/>
    <property type="match status" value="1"/>
</dbReference>
<keyword evidence="7" id="KW-0804">Transcription</keyword>
<dbReference type="PROSITE" id="PS50157">
    <property type="entry name" value="ZINC_FINGER_C2H2_2"/>
    <property type="match status" value="9"/>
</dbReference>
<feature type="domain" description="C2H2-type" evidence="11">
    <location>
        <begin position="216"/>
        <end position="243"/>
    </location>
</feature>
<evidence type="ECO:0000313" key="12">
    <source>
        <dbReference type="EMBL" id="KAK9702791.1"/>
    </source>
</evidence>
<evidence type="ECO:0000256" key="1">
    <source>
        <dbReference type="ARBA" id="ARBA00004123"/>
    </source>
</evidence>
<evidence type="ECO:0000256" key="2">
    <source>
        <dbReference type="ARBA" id="ARBA00022723"/>
    </source>
</evidence>
<keyword evidence="6" id="KW-0805">Transcription regulation</keyword>
<keyword evidence="4 9" id="KW-0863">Zinc-finger</keyword>
<evidence type="ECO:0000256" key="8">
    <source>
        <dbReference type="ARBA" id="ARBA00023242"/>
    </source>
</evidence>
<dbReference type="PANTHER" id="PTHR24399:SF23">
    <property type="entry name" value="C2H2-TYPE DOMAIN-CONTAINING PROTEIN"/>
    <property type="match status" value="1"/>
</dbReference>
<evidence type="ECO:0000313" key="13">
    <source>
        <dbReference type="Proteomes" id="UP001458880"/>
    </source>
</evidence>
<comment type="caution">
    <text evidence="12">The sequence shown here is derived from an EMBL/GenBank/DDBJ whole genome shotgun (WGS) entry which is preliminary data.</text>
</comment>
<dbReference type="AlphaFoldDB" id="A0AAW1JGM3"/>
<feature type="domain" description="C2H2-type" evidence="11">
    <location>
        <begin position="244"/>
        <end position="272"/>
    </location>
</feature>
<accession>A0AAW1JGM3</accession>
<gene>
    <name evidence="12" type="ORF">QE152_g29725</name>
</gene>
<keyword evidence="3" id="KW-0677">Repeat</keyword>
<dbReference type="GO" id="GO:0001227">
    <property type="term" value="F:DNA-binding transcription repressor activity, RNA polymerase II-specific"/>
    <property type="evidence" value="ECO:0007669"/>
    <property type="project" value="TreeGrafter"/>
</dbReference>
<dbReference type="PROSITE" id="PS00028">
    <property type="entry name" value="ZINC_FINGER_C2H2_1"/>
    <property type="match status" value="8"/>
</dbReference>
<evidence type="ECO:0000256" key="6">
    <source>
        <dbReference type="ARBA" id="ARBA00023015"/>
    </source>
</evidence>
<feature type="domain" description="C2H2-type" evidence="11">
    <location>
        <begin position="415"/>
        <end position="442"/>
    </location>
</feature>
<comment type="subcellular location">
    <subcellularLocation>
        <location evidence="1">Nucleus</location>
    </subcellularLocation>
</comment>
<dbReference type="Pfam" id="PF00096">
    <property type="entry name" value="zf-C2H2"/>
    <property type="match status" value="6"/>
</dbReference>
<name>A0AAW1JGM3_POPJA</name>
<keyword evidence="5" id="KW-0862">Zinc</keyword>
<dbReference type="EMBL" id="JASPKY010000383">
    <property type="protein sequence ID" value="KAK9702791.1"/>
    <property type="molecule type" value="Genomic_DNA"/>
</dbReference>
<keyword evidence="8" id="KW-0539">Nucleus</keyword>
<evidence type="ECO:0000256" key="5">
    <source>
        <dbReference type="ARBA" id="ARBA00022833"/>
    </source>
</evidence>
<feature type="domain" description="C2H2-type" evidence="11">
    <location>
        <begin position="303"/>
        <end position="330"/>
    </location>
</feature>
<feature type="domain" description="C2H2-type" evidence="11">
    <location>
        <begin position="359"/>
        <end position="386"/>
    </location>
</feature>
<dbReference type="FunFam" id="3.30.160.60:FF:002169">
    <property type="entry name" value="Zgc:174573"/>
    <property type="match status" value="1"/>
</dbReference>
<dbReference type="Gene3D" id="3.30.160.60">
    <property type="entry name" value="Classic Zinc Finger"/>
    <property type="match status" value="8"/>
</dbReference>
<dbReference type="FunFam" id="3.30.160.60:FF:001397">
    <property type="entry name" value="Datilografo, isoform A"/>
    <property type="match status" value="1"/>
</dbReference>
<reference evidence="12 13" key="1">
    <citation type="journal article" date="2024" name="BMC Genomics">
        <title>De novo assembly and annotation of Popillia japonica's genome with initial clues to its potential as an invasive pest.</title>
        <authorList>
            <person name="Cucini C."/>
            <person name="Boschi S."/>
            <person name="Funari R."/>
            <person name="Cardaioli E."/>
            <person name="Iannotti N."/>
            <person name="Marturano G."/>
            <person name="Paoli F."/>
            <person name="Bruttini M."/>
            <person name="Carapelli A."/>
            <person name="Frati F."/>
            <person name="Nardi F."/>
        </authorList>
    </citation>
    <scope>NUCLEOTIDE SEQUENCE [LARGE SCALE GENOMIC DNA]</scope>
    <source>
        <strain evidence="12">DMR45628</strain>
    </source>
</reference>
<feature type="domain" description="C2H2-type" evidence="11">
    <location>
        <begin position="387"/>
        <end position="414"/>
    </location>
</feature>
<dbReference type="GO" id="GO:0008270">
    <property type="term" value="F:zinc ion binding"/>
    <property type="evidence" value="ECO:0007669"/>
    <property type="project" value="UniProtKB-KW"/>
</dbReference>
<sequence length="597" mass="68927">MRHLEIKQEDLNELEILENEALKVEMPELNLEECEQLMKSEFINENTVYVVVNNLEYVLNSETELNATCEPSKKIESRKSRRKALTPQRVQAGNSRSASTNNNTEESSRDLPESIISDISLPECPVTDSLINGNLFNSDSELPDEDLLQDIDEENIFKGIQNETDGEKLDDDAMDNVKEEWKALWGVKCNMCEKVFSDNAEFDTHYLNSYNMIPVYTCSYCNKTIEKYTTFRSHCYRHITEGRYKCKECSKGFSLQSLLQVHILSKHSKAKPFMCEECGKSFVTKPGLKIHLKKHKNEIKEDYPCAICGKVLHTRGGLTSHMNVHRLGKRFMCDVCGKTFTQKVNMQQHCKQHTGDKPHGCDKCGKTFAEKSHLARHYSFHSEHRPYKCEVCQKMYKTERCLKVHSMVHAAERPFICKICSKRFLSSTKLKQHHNIHTGEKPYACNYCERKFTNYPNWLKHTRRRHKVDHKTGKVLEMKSPKTENLPASQPTYQDIIPSDLSLTKTEELFLQQTLMNYPLIDEKFMLHPQILIDEKFMLHPQIDLIGGTTTNSMGLLVPYFQSQCSSQSIPQTSFPLSVQLNEFMSSQLIPSTLNCD</sequence>
<organism evidence="12 13">
    <name type="scientific">Popillia japonica</name>
    <name type="common">Japanese beetle</name>
    <dbReference type="NCBI Taxonomy" id="7064"/>
    <lineage>
        <taxon>Eukaryota</taxon>
        <taxon>Metazoa</taxon>
        <taxon>Ecdysozoa</taxon>
        <taxon>Arthropoda</taxon>
        <taxon>Hexapoda</taxon>
        <taxon>Insecta</taxon>
        <taxon>Pterygota</taxon>
        <taxon>Neoptera</taxon>
        <taxon>Endopterygota</taxon>
        <taxon>Coleoptera</taxon>
        <taxon>Polyphaga</taxon>
        <taxon>Scarabaeiformia</taxon>
        <taxon>Scarabaeidae</taxon>
        <taxon>Rutelinae</taxon>
        <taxon>Popillia</taxon>
    </lineage>
</organism>
<dbReference type="SMART" id="SM00355">
    <property type="entry name" value="ZnF_C2H2"/>
    <property type="match status" value="10"/>
</dbReference>
<dbReference type="GO" id="GO:0000978">
    <property type="term" value="F:RNA polymerase II cis-regulatory region sequence-specific DNA binding"/>
    <property type="evidence" value="ECO:0007669"/>
    <property type="project" value="TreeGrafter"/>
</dbReference>
<evidence type="ECO:0000259" key="11">
    <source>
        <dbReference type="PROSITE" id="PS50157"/>
    </source>
</evidence>
<feature type="domain" description="C2H2-type" evidence="11">
    <location>
        <begin position="331"/>
        <end position="358"/>
    </location>
</feature>
<dbReference type="Proteomes" id="UP001458880">
    <property type="component" value="Unassembled WGS sequence"/>
</dbReference>
<evidence type="ECO:0000256" key="9">
    <source>
        <dbReference type="PROSITE-ProRule" id="PRU00042"/>
    </source>
</evidence>
<keyword evidence="2" id="KW-0479">Metal-binding</keyword>
<dbReference type="SUPFAM" id="SSF57667">
    <property type="entry name" value="beta-beta-alpha zinc fingers"/>
    <property type="match status" value="4"/>
</dbReference>
<proteinExistence type="predicted"/>
<dbReference type="PANTHER" id="PTHR24399">
    <property type="entry name" value="ZINC FINGER AND BTB DOMAIN-CONTAINING"/>
    <property type="match status" value="1"/>
</dbReference>
<feature type="domain" description="C2H2-type" evidence="11">
    <location>
        <begin position="273"/>
        <end position="300"/>
    </location>
</feature>
<protein>
    <submittedName>
        <fullName evidence="12">Zinc finger, C2H2 type</fullName>
    </submittedName>
</protein>
<keyword evidence="13" id="KW-1185">Reference proteome</keyword>
<dbReference type="InterPro" id="IPR036236">
    <property type="entry name" value="Znf_C2H2_sf"/>
</dbReference>
<feature type="domain" description="C2H2-type" evidence="11">
    <location>
        <begin position="443"/>
        <end position="471"/>
    </location>
</feature>
<dbReference type="InterPro" id="IPR013087">
    <property type="entry name" value="Znf_C2H2_type"/>
</dbReference>